<evidence type="ECO:0000256" key="13">
    <source>
        <dbReference type="SAM" id="MobiDB-lite"/>
    </source>
</evidence>
<keyword evidence="4" id="KW-0813">Transport</keyword>
<keyword evidence="10" id="KW-0906">Nuclear pore complex</keyword>
<keyword evidence="9" id="KW-0811">Translocation</keyword>
<name>A0A067MZT8_BOTB1</name>
<evidence type="ECO:0000256" key="10">
    <source>
        <dbReference type="ARBA" id="ARBA00023132"/>
    </source>
</evidence>
<dbReference type="STRING" id="930990.A0A067MZT8"/>
<evidence type="ECO:0000256" key="5">
    <source>
        <dbReference type="ARBA" id="ARBA00022692"/>
    </source>
</evidence>
<evidence type="ECO:0000256" key="7">
    <source>
        <dbReference type="ARBA" id="ARBA00022927"/>
    </source>
</evidence>
<dbReference type="PANTHER" id="PTHR13269:SF6">
    <property type="entry name" value="NUCLEOPORIN NDC1"/>
    <property type="match status" value="1"/>
</dbReference>
<dbReference type="GO" id="GO:0070631">
    <property type="term" value="P:spindle pole body localization"/>
    <property type="evidence" value="ECO:0007669"/>
    <property type="project" value="TreeGrafter"/>
</dbReference>
<accession>A0A067MZT8</accession>
<feature type="transmembrane region" description="Helical" evidence="14">
    <location>
        <begin position="130"/>
        <end position="148"/>
    </location>
</feature>
<evidence type="ECO:0000256" key="14">
    <source>
        <dbReference type="SAM" id="Phobius"/>
    </source>
</evidence>
<dbReference type="HOGENOM" id="CLU_026454_0_0_1"/>
<keyword evidence="6" id="KW-0509">mRNA transport</keyword>
<keyword evidence="16" id="KW-1185">Reference proteome</keyword>
<reference evidence="16" key="1">
    <citation type="journal article" date="2014" name="Proc. Natl. Acad. Sci. U.S.A.">
        <title>Extensive sampling of basidiomycete genomes demonstrates inadequacy of the white-rot/brown-rot paradigm for wood decay fungi.</title>
        <authorList>
            <person name="Riley R."/>
            <person name="Salamov A.A."/>
            <person name="Brown D.W."/>
            <person name="Nagy L.G."/>
            <person name="Floudas D."/>
            <person name="Held B.W."/>
            <person name="Levasseur A."/>
            <person name="Lombard V."/>
            <person name="Morin E."/>
            <person name="Otillar R."/>
            <person name="Lindquist E.A."/>
            <person name="Sun H."/>
            <person name="LaButti K.M."/>
            <person name="Schmutz J."/>
            <person name="Jabbour D."/>
            <person name="Luo H."/>
            <person name="Baker S.E."/>
            <person name="Pisabarro A.G."/>
            <person name="Walton J.D."/>
            <person name="Blanchette R.A."/>
            <person name="Henrissat B."/>
            <person name="Martin F."/>
            <person name="Cullen D."/>
            <person name="Hibbett D.S."/>
            <person name="Grigoriev I.V."/>
        </authorList>
    </citation>
    <scope>NUCLEOTIDE SEQUENCE [LARGE SCALE GENOMIC DNA]</scope>
    <source>
        <strain evidence="16">FD-172 SS1</strain>
    </source>
</reference>
<evidence type="ECO:0000256" key="8">
    <source>
        <dbReference type="ARBA" id="ARBA00022989"/>
    </source>
</evidence>
<dbReference type="InParanoid" id="A0A067MZT8"/>
<feature type="transmembrane region" description="Helical" evidence="14">
    <location>
        <begin position="186"/>
        <end position="208"/>
    </location>
</feature>
<dbReference type="GO" id="GO:0070762">
    <property type="term" value="C:nuclear pore transmembrane ring"/>
    <property type="evidence" value="ECO:0007669"/>
    <property type="project" value="TreeGrafter"/>
</dbReference>
<feature type="transmembrane region" description="Helical" evidence="14">
    <location>
        <begin position="284"/>
        <end position="302"/>
    </location>
</feature>
<dbReference type="InterPro" id="IPR019049">
    <property type="entry name" value="Nucleoporin_prot_Ndc1/Nup"/>
</dbReference>
<dbReference type="OrthoDB" id="67850at2759"/>
<dbReference type="Proteomes" id="UP000027195">
    <property type="component" value="Unassembled WGS sequence"/>
</dbReference>
<dbReference type="AlphaFoldDB" id="A0A067MZT8"/>
<evidence type="ECO:0000256" key="11">
    <source>
        <dbReference type="ARBA" id="ARBA00023136"/>
    </source>
</evidence>
<dbReference type="GO" id="GO:0005816">
    <property type="term" value="C:spindle pole body"/>
    <property type="evidence" value="ECO:0007669"/>
    <property type="project" value="TreeGrafter"/>
</dbReference>
<feature type="transmembrane region" description="Helical" evidence="14">
    <location>
        <begin position="101"/>
        <end position="118"/>
    </location>
</feature>
<feature type="region of interest" description="Disordered" evidence="13">
    <location>
        <begin position="1"/>
        <end position="30"/>
    </location>
</feature>
<keyword evidence="12" id="KW-0539">Nucleus</keyword>
<dbReference type="GO" id="GO:0015031">
    <property type="term" value="P:protein transport"/>
    <property type="evidence" value="ECO:0007669"/>
    <property type="project" value="UniProtKB-KW"/>
</dbReference>
<dbReference type="GO" id="GO:0051028">
    <property type="term" value="P:mRNA transport"/>
    <property type="evidence" value="ECO:0007669"/>
    <property type="project" value="UniProtKB-KW"/>
</dbReference>
<dbReference type="EMBL" id="KL198018">
    <property type="protein sequence ID" value="KDQ20215.1"/>
    <property type="molecule type" value="Genomic_DNA"/>
</dbReference>
<feature type="region of interest" description="Disordered" evidence="13">
    <location>
        <begin position="449"/>
        <end position="473"/>
    </location>
</feature>
<dbReference type="GO" id="GO:0030674">
    <property type="term" value="F:protein-macromolecule adaptor activity"/>
    <property type="evidence" value="ECO:0007669"/>
    <property type="project" value="TreeGrafter"/>
</dbReference>
<dbReference type="GO" id="GO:0006999">
    <property type="term" value="P:nuclear pore organization"/>
    <property type="evidence" value="ECO:0007669"/>
    <property type="project" value="TreeGrafter"/>
</dbReference>
<comment type="subcellular location">
    <subcellularLocation>
        <location evidence="1">Nucleus membrane</location>
        <topology evidence="1">Multi-pass membrane protein</topology>
    </subcellularLocation>
    <subcellularLocation>
        <location evidence="2">Nucleus</location>
        <location evidence="2">Nuclear pore complex</location>
    </subcellularLocation>
</comment>
<comment type="similarity">
    <text evidence="3">Belongs to the NDC1 family.</text>
</comment>
<keyword evidence="5 14" id="KW-0812">Transmembrane</keyword>
<proteinExistence type="inferred from homology"/>
<evidence type="ECO:0000256" key="4">
    <source>
        <dbReference type="ARBA" id="ARBA00022448"/>
    </source>
</evidence>
<dbReference type="GO" id="GO:0031965">
    <property type="term" value="C:nuclear membrane"/>
    <property type="evidence" value="ECO:0007669"/>
    <property type="project" value="UniProtKB-SubCell"/>
</dbReference>
<protein>
    <recommendedName>
        <fullName evidence="17">Nucleoporin NDC1</fullName>
    </recommendedName>
</protein>
<evidence type="ECO:0000256" key="9">
    <source>
        <dbReference type="ARBA" id="ARBA00023010"/>
    </source>
</evidence>
<evidence type="ECO:0000256" key="2">
    <source>
        <dbReference type="ARBA" id="ARBA00004567"/>
    </source>
</evidence>
<sequence>MDERKGIAYSDANGNARTRPRRRPQQSHGPFTIFAGVDERCPRTSSTLHKTHDSIQDPMSSSNLAPSISSSIYLTKPSAKPVITSSSYEAMCKYVLRNRQLRMLGISCFATWFLYYAASLNPSGASLAELYLLFSPTSIVFGATLFVVSQMPPLILRKVFLHPISPARPPTMISHIRALLSLPRSYITFATYVVCGGAAAVLHCRFITVRRWAIVGLDIFAPTPRHPFHLNERFLFLMLSNAWLGLIYAFKNLITSRTSVRYKTFTQPLASSILTTTRAGIKTTLYLTFAHSCSCLVAYFLFRRSLWRLVLHTPILGTLARPYIVTFLRPSAWPFSVRVIARLFILNATTGLVWEFTMGLFDVYTAQPIFITQFAPNPNATLIAGLHSSDVYLKHHACHELAQLSRTSSLRRKALFSDLKGSTWSDLCRELLLVLGKDYRKLQLKGKPAPAASVSKSAPPPNAPSLQKSTPATQIYRNAPPTTRELIANSLASDGSATKAISGIVGVAGTGASKIPRLFLGDSLSAPPAEAPKAVAKPRAPPLTGQDTVAVVQKTVATGSQALLRLMVPKEVVDKVEDWAHQTFFVKRVAWKASSVLDNRVMDVWAVEALSSLVAASFTEDSYGAVQRDIPRIIEALTSFLGALEEFLDEIDADMQAVHVHGETWDEAGELAERERMEREEIIEVVGPILDALRGGLQHIISTFGDRLVAFKFPPKTAKRLQAMIDM</sequence>
<keyword evidence="11 14" id="KW-0472">Membrane</keyword>
<dbReference type="Pfam" id="PF09531">
    <property type="entry name" value="Ndc1_Nup"/>
    <property type="match status" value="1"/>
</dbReference>
<keyword evidence="8 14" id="KW-1133">Transmembrane helix</keyword>
<organism evidence="15 16">
    <name type="scientific">Botryobasidium botryosum (strain FD-172 SS1)</name>
    <dbReference type="NCBI Taxonomy" id="930990"/>
    <lineage>
        <taxon>Eukaryota</taxon>
        <taxon>Fungi</taxon>
        <taxon>Dikarya</taxon>
        <taxon>Basidiomycota</taxon>
        <taxon>Agaricomycotina</taxon>
        <taxon>Agaricomycetes</taxon>
        <taxon>Cantharellales</taxon>
        <taxon>Botryobasidiaceae</taxon>
        <taxon>Botryobasidium</taxon>
    </lineage>
</organism>
<gene>
    <name evidence="15" type="ORF">BOTBODRAFT_27630</name>
</gene>
<evidence type="ECO:0000313" key="16">
    <source>
        <dbReference type="Proteomes" id="UP000027195"/>
    </source>
</evidence>
<evidence type="ECO:0000256" key="6">
    <source>
        <dbReference type="ARBA" id="ARBA00022816"/>
    </source>
</evidence>
<evidence type="ECO:0008006" key="17">
    <source>
        <dbReference type="Google" id="ProtNLM"/>
    </source>
</evidence>
<evidence type="ECO:0000256" key="3">
    <source>
        <dbReference type="ARBA" id="ARBA00005760"/>
    </source>
</evidence>
<dbReference type="PANTHER" id="PTHR13269">
    <property type="entry name" value="NUCLEOPORIN NDC1"/>
    <property type="match status" value="1"/>
</dbReference>
<evidence type="ECO:0000256" key="1">
    <source>
        <dbReference type="ARBA" id="ARBA00004232"/>
    </source>
</evidence>
<evidence type="ECO:0000256" key="12">
    <source>
        <dbReference type="ARBA" id="ARBA00023242"/>
    </source>
</evidence>
<evidence type="ECO:0000313" key="15">
    <source>
        <dbReference type="EMBL" id="KDQ20215.1"/>
    </source>
</evidence>
<keyword evidence="7" id="KW-0653">Protein transport</keyword>
<feature type="transmembrane region" description="Helical" evidence="14">
    <location>
        <begin position="234"/>
        <end position="254"/>
    </location>
</feature>